<feature type="domain" description="Non-reducing end beta-L-arabinofuranosidase-like GH127 catalytic" evidence="2">
    <location>
        <begin position="466"/>
        <end position="558"/>
    </location>
</feature>
<evidence type="ECO:0000313" key="4">
    <source>
        <dbReference type="Proteomes" id="UP000078561"/>
    </source>
</evidence>
<dbReference type="InterPro" id="IPR004879">
    <property type="entry name" value="Ssp411-like_TRX"/>
</dbReference>
<dbReference type="OMA" id="PFYFGTY"/>
<keyword evidence="4" id="KW-1185">Reference proteome</keyword>
<dbReference type="InterPro" id="IPR024705">
    <property type="entry name" value="Ssp411"/>
</dbReference>
<dbReference type="InterPro" id="IPR012878">
    <property type="entry name" value="Beta-AFase-like_GH127_cat"/>
</dbReference>
<protein>
    <submittedName>
        <fullName evidence="3">Uncharacterized protein</fullName>
    </submittedName>
</protein>
<dbReference type="PANTHER" id="PTHR42899:SF1">
    <property type="entry name" value="SPERMATOGENESIS-ASSOCIATED PROTEIN 20"/>
    <property type="match status" value="1"/>
</dbReference>
<accession>A0A163JDE2</accession>
<dbReference type="OrthoDB" id="1923667at2759"/>
<evidence type="ECO:0000313" key="3">
    <source>
        <dbReference type="EMBL" id="SAM00695.1"/>
    </source>
</evidence>
<dbReference type="SUPFAM" id="SSF52833">
    <property type="entry name" value="Thioredoxin-like"/>
    <property type="match status" value="1"/>
</dbReference>
<dbReference type="EMBL" id="LT553376">
    <property type="protein sequence ID" value="SAM00695.1"/>
    <property type="molecule type" value="Genomic_DNA"/>
</dbReference>
<proteinExistence type="predicted"/>
<dbReference type="Proteomes" id="UP000078561">
    <property type="component" value="Unassembled WGS sequence"/>
</dbReference>
<dbReference type="PANTHER" id="PTHR42899">
    <property type="entry name" value="SPERMATOGENESIS-ASSOCIATED PROTEIN 20"/>
    <property type="match status" value="1"/>
</dbReference>
<dbReference type="Pfam" id="PF07944">
    <property type="entry name" value="Beta-AFase-like_GH127_cat"/>
    <property type="match status" value="1"/>
</dbReference>
<dbReference type="PIRSF" id="PIRSF006402">
    <property type="entry name" value="UCP006402_thioredoxin"/>
    <property type="match status" value="1"/>
</dbReference>
<gene>
    <name evidence="3" type="primary">ABSGL_06411.1 scaffold 8296</name>
</gene>
<feature type="domain" description="Spermatogenesis-associated protein 20-like TRX" evidence="1">
    <location>
        <begin position="8"/>
        <end position="170"/>
    </location>
</feature>
<dbReference type="GO" id="GO:0005975">
    <property type="term" value="P:carbohydrate metabolic process"/>
    <property type="evidence" value="ECO:0007669"/>
    <property type="project" value="InterPro"/>
</dbReference>
<dbReference type="STRING" id="4829.A0A163JDE2"/>
<organism evidence="3">
    <name type="scientific">Absidia glauca</name>
    <name type="common">Pin mould</name>
    <dbReference type="NCBI Taxonomy" id="4829"/>
    <lineage>
        <taxon>Eukaryota</taxon>
        <taxon>Fungi</taxon>
        <taxon>Fungi incertae sedis</taxon>
        <taxon>Mucoromycota</taxon>
        <taxon>Mucoromycotina</taxon>
        <taxon>Mucoromycetes</taxon>
        <taxon>Mucorales</taxon>
        <taxon>Cunninghamellaceae</taxon>
        <taxon>Absidia</taxon>
    </lineage>
</organism>
<name>A0A163JDE2_ABSGL</name>
<evidence type="ECO:0000259" key="1">
    <source>
        <dbReference type="Pfam" id="PF03190"/>
    </source>
</evidence>
<dbReference type="Gene3D" id="1.50.10.10">
    <property type="match status" value="2"/>
</dbReference>
<dbReference type="InParanoid" id="A0A163JDE2"/>
<dbReference type="GO" id="GO:0003824">
    <property type="term" value="F:catalytic activity"/>
    <property type="evidence" value="ECO:0007669"/>
    <property type="project" value="UniProtKB-ARBA"/>
</dbReference>
<sequence>MADHQHTNRLASETSPYLLATALVSKLTFTKVQPIFPPFPHHLHDTNLCIAPPFLHKSWCHVMERESFENETTAEVMNRYYVNIKVDREENPGVDKLYMSYVTYTTGSGGWPTSVFLTPERYPFFGATYLAPQDQHGRPGFKTLLSRIAQVWGTAPDKVRSSGENMVTQLKAFIEAKPASGSAPLDPTTIADETYDHFYKSYDHQHGGFGSAPKFPTPVQLLFLMDYYYYYKNDPKPEEGDHATSISRSKQAESALEMATNTLRHIASGGIHDHIGSGFHRYSTDDHWHVPHFEKMLYDQAQLLTLYASAYQLTGDEFFLAVVKDIVLYVKRDMLSPDGGAFYSAEDADSYPSKKDTARLEGAFCVWEASEIDKLLDPDILELYKDYYGISKRGNVDPDQDPHNELNNKNVLYIKTPLSDLANTHGLDVSELEDRISACNRVLLHHRQTERPKPHCDDKIINSWNGLMISGLSHAYAVLHDQTILDLAKQAADFIYQHMYNTETHILKRSYREGRSSAIEGFGDDYSFLIQGLIQLYQITGDDHYLQWATDLQETQNKLFYDQTQGGYFNVAEEDTSVLLRMKEEQDGAEPSINAVSVGNLIRLSILLTSKTTTYMNMAQKTIESFQLGLSKFPFALPALVSSFLLLENGVKEIILVTVPDDVDSATAFANTIDGAYLPNKLLVKLSSDDPASGWLCTQNDIVSQIKNRNQTNKPTSSNASICEHFTCSLPIFDVDELKTAMVFKRLSKTQ</sequence>
<dbReference type="Gene3D" id="3.40.30.10">
    <property type="entry name" value="Glutaredoxin"/>
    <property type="match status" value="1"/>
</dbReference>
<dbReference type="InterPro" id="IPR008928">
    <property type="entry name" value="6-hairpin_glycosidase_sf"/>
</dbReference>
<dbReference type="AlphaFoldDB" id="A0A163JDE2"/>
<dbReference type="InterPro" id="IPR036249">
    <property type="entry name" value="Thioredoxin-like_sf"/>
</dbReference>
<dbReference type="SUPFAM" id="SSF48208">
    <property type="entry name" value="Six-hairpin glycosidases"/>
    <property type="match status" value="1"/>
</dbReference>
<evidence type="ECO:0000259" key="2">
    <source>
        <dbReference type="Pfam" id="PF07944"/>
    </source>
</evidence>
<dbReference type="Pfam" id="PF03190">
    <property type="entry name" value="Thioredox_DsbH"/>
    <property type="match status" value="1"/>
</dbReference>
<reference evidence="3" key="1">
    <citation type="submission" date="2016-04" db="EMBL/GenBank/DDBJ databases">
        <authorList>
            <person name="Evans L.H."/>
            <person name="Alamgir A."/>
            <person name="Owens N."/>
            <person name="Weber N.D."/>
            <person name="Virtaneva K."/>
            <person name="Barbian K."/>
            <person name="Babar A."/>
            <person name="Rosenke K."/>
        </authorList>
    </citation>
    <scope>NUCLEOTIDE SEQUENCE [LARGE SCALE GENOMIC DNA]</scope>
    <source>
        <strain evidence="3">CBS 101.48</strain>
    </source>
</reference>
<dbReference type="InterPro" id="IPR012341">
    <property type="entry name" value="6hp_glycosidase-like_sf"/>
</dbReference>